<sequence>MVRFIFVYRRIDKLVLLSTQVYLVKALDPNEKLQKEEWMNGLKWFSFHEALDEVEYEDIGKLILLAMKRIRQENL</sequence>
<dbReference type="KEGG" id="mnd:KOY48_03990"/>
<keyword evidence="2" id="KW-1185">Reference proteome</keyword>
<organism evidence="1 2">
    <name type="scientific">Candidatus Minimicrobia naudis</name>
    <dbReference type="NCBI Taxonomy" id="2841263"/>
    <lineage>
        <taxon>Bacteria</taxon>
        <taxon>Candidatus Saccharimonadota</taxon>
        <taxon>Candidatus Saccharimonadota incertae sedis</taxon>
        <taxon>Candidatus Minimicrobia</taxon>
    </lineage>
</organism>
<gene>
    <name evidence="1" type="ORF">KOY48_03990</name>
</gene>
<dbReference type="EMBL" id="CP076460">
    <property type="protein sequence ID" value="QWQ32033.1"/>
    <property type="molecule type" value="Genomic_DNA"/>
</dbReference>
<evidence type="ECO:0000313" key="1">
    <source>
        <dbReference type="EMBL" id="QWQ32033.1"/>
    </source>
</evidence>
<accession>A0A8F1SAX8</accession>
<evidence type="ECO:0000313" key="2">
    <source>
        <dbReference type="Proteomes" id="UP000679129"/>
    </source>
</evidence>
<evidence type="ECO:0008006" key="3">
    <source>
        <dbReference type="Google" id="ProtNLM"/>
    </source>
</evidence>
<proteinExistence type="predicted"/>
<dbReference type="Proteomes" id="UP000679129">
    <property type="component" value="Chromosome"/>
</dbReference>
<reference evidence="1" key="1">
    <citation type="submission" date="2021-06" db="EMBL/GenBank/DDBJ databases">
        <title>An adapted protocol for Saccharibacteria cultivation: two new species join this phylum of Candidate Phyla Radiations.</title>
        <authorList>
            <person name="Ibrahim A."/>
            <person name="Maatouk M."/>
            <person name="Zgheib R."/>
            <person name="Haddad G."/>
            <person name="Bou Khalil J."/>
            <person name="Raoult D."/>
            <person name="Bittar F."/>
        </authorList>
    </citation>
    <scope>NUCLEOTIDE SEQUENCE</scope>
    <source>
        <strain evidence="1">IHU1</strain>
    </source>
</reference>
<name>A0A8F1SAX8_9BACT</name>
<dbReference type="AlphaFoldDB" id="A0A8F1SAX8"/>
<protein>
    <recommendedName>
        <fullName evidence="3">Nudix hydrolase domain-containing protein</fullName>
    </recommendedName>
</protein>